<proteinExistence type="predicted"/>
<dbReference type="EMBL" id="BKCJ010008772">
    <property type="protein sequence ID" value="GEU83893.1"/>
    <property type="molecule type" value="Genomic_DNA"/>
</dbReference>
<sequence>MMVQAPKEVGDIPTDTQDIPIRTQPSSSQPYRKHKPRRKQREATEVPHTKPQAEKRVPTPYHDPLSSGEDRLQLNELMDICTKLSDIVLSLEQTKTHQATEIEKLKKRVKKLERKKNKRTYGLTRLYKVGLSARVESSEDEEGMGAQEDASKLGRIAKIDANEDLFLIDETAQDQERIKDQDLFGVHNLDGDEVFMDVTTSKDVEQDATVAESVEEWDDVQATIDADRQLDEQIKAQEREQLSIEERSKLLNELIESRRKYFTAKRAEEIKIKPPTKAQQKSLMCTYMKNMEGFKQKDFKGKSFNDIKKISKRVGQELKIESAKKQKLAEQEQAKVADDDSAALKRCLEIFLEDDDDVAIEATPLLLNLLP</sequence>
<feature type="compositionally biased region" description="Basic residues" evidence="1">
    <location>
        <begin position="31"/>
        <end position="40"/>
    </location>
</feature>
<comment type="caution">
    <text evidence="2">The sequence shown here is derived from an EMBL/GenBank/DDBJ whole genome shotgun (WGS) entry which is preliminary data.</text>
</comment>
<dbReference type="AlphaFoldDB" id="A0A6L2NCD8"/>
<feature type="compositionally biased region" description="Basic and acidic residues" evidence="1">
    <location>
        <begin position="41"/>
        <end position="57"/>
    </location>
</feature>
<protein>
    <submittedName>
        <fullName evidence="2">Uncharacterized protein</fullName>
    </submittedName>
</protein>
<organism evidence="2">
    <name type="scientific">Tanacetum cinerariifolium</name>
    <name type="common">Dalmatian daisy</name>
    <name type="synonym">Chrysanthemum cinerariifolium</name>
    <dbReference type="NCBI Taxonomy" id="118510"/>
    <lineage>
        <taxon>Eukaryota</taxon>
        <taxon>Viridiplantae</taxon>
        <taxon>Streptophyta</taxon>
        <taxon>Embryophyta</taxon>
        <taxon>Tracheophyta</taxon>
        <taxon>Spermatophyta</taxon>
        <taxon>Magnoliopsida</taxon>
        <taxon>eudicotyledons</taxon>
        <taxon>Gunneridae</taxon>
        <taxon>Pentapetalae</taxon>
        <taxon>asterids</taxon>
        <taxon>campanulids</taxon>
        <taxon>Asterales</taxon>
        <taxon>Asteraceae</taxon>
        <taxon>Asteroideae</taxon>
        <taxon>Anthemideae</taxon>
        <taxon>Anthemidinae</taxon>
        <taxon>Tanacetum</taxon>
    </lineage>
</organism>
<gene>
    <name evidence="2" type="ORF">Tci_055871</name>
</gene>
<evidence type="ECO:0000256" key="1">
    <source>
        <dbReference type="SAM" id="MobiDB-lite"/>
    </source>
</evidence>
<reference evidence="2" key="1">
    <citation type="journal article" date="2019" name="Sci. Rep.">
        <title>Draft genome of Tanacetum cinerariifolium, the natural source of mosquito coil.</title>
        <authorList>
            <person name="Yamashiro T."/>
            <person name="Shiraishi A."/>
            <person name="Satake H."/>
            <person name="Nakayama K."/>
        </authorList>
    </citation>
    <scope>NUCLEOTIDE SEQUENCE</scope>
</reference>
<feature type="region of interest" description="Disordered" evidence="1">
    <location>
        <begin position="1"/>
        <end position="70"/>
    </location>
</feature>
<accession>A0A6L2NCD8</accession>
<evidence type="ECO:0000313" key="2">
    <source>
        <dbReference type="EMBL" id="GEU83893.1"/>
    </source>
</evidence>
<name>A0A6L2NCD8_TANCI</name>